<evidence type="ECO:0000256" key="5">
    <source>
        <dbReference type="ARBA" id="ARBA00023049"/>
    </source>
</evidence>
<dbReference type="GO" id="GO:0004222">
    <property type="term" value="F:metalloendopeptidase activity"/>
    <property type="evidence" value="ECO:0007669"/>
    <property type="project" value="InterPro"/>
</dbReference>
<keyword evidence="1" id="KW-0645">Protease</keyword>
<keyword evidence="2" id="KW-0479">Metal-binding</keyword>
<evidence type="ECO:0000256" key="1">
    <source>
        <dbReference type="ARBA" id="ARBA00022670"/>
    </source>
</evidence>
<evidence type="ECO:0000256" key="3">
    <source>
        <dbReference type="ARBA" id="ARBA00022801"/>
    </source>
</evidence>
<dbReference type="PANTHER" id="PTHR10201">
    <property type="entry name" value="MATRIX METALLOPROTEINASE"/>
    <property type="match status" value="1"/>
</dbReference>
<feature type="compositionally biased region" description="Basic and acidic residues" evidence="6">
    <location>
        <begin position="134"/>
        <end position="148"/>
    </location>
</feature>
<evidence type="ECO:0000313" key="9">
    <source>
        <dbReference type="Proteomes" id="UP000204293"/>
    </source>
</evidence>
<evidence type="ECO:0000313" key="8">
    <source>
        <dbReference type="EMBL" id="APO13922.1"/>
    </source>
</evidence>
<name>A0A1L5JGK8_9BBAC</name>
<feature type="domain" description="Peptidase metallopeptidase" evidence="7">
    <location>
        <begin position="199"/>
        <end position="365"/>
    </location>
</feature>
<keyword evidence="4" id="KW-0862">Zinc</keyword>
<keyword evidence="3" id="KW-0378">Hydrolase</keyword>
<sequence>MWWWWFTALHLLWASFAGVSATSLDHDTLNLYNETDKIVFNKIYEDLEQYINSTDDTVTTDDKIVNNTIKPRVHDKIEYALPKVNIFVNDKKSNSPRQPRPNIYVNEKKLHFSRPSPRPRVNVFTNDKSNVSRPKYDVQKPSHDSRPIDYRTSEFETLNETVVERKLDYMTTIWKFIARHLKNYKNENKVRIKRKIFGLRNRFPNRTLSYSLFTSTLPHYLEPQSVAAETREAFDIYEKVTDWYTNETILKFVDVGDDNPRATITISFESRIHDDGTFPGKEIMAHAAINRGSIHINNDIVWLMKNETLKMGRKYLPVLLHEIGHLLGFAHSENIGSIMYASYLEGRVVDVNKEIIDDLNRLYMHNTKESYRKIPSYKTNYDKIEYYSGPKMVKFKGENITTRLDLTPEKEFGLTYGYSGLELPAWVTGPSNGIDMVCEKIPTTVAYMLGKFYIFFDQEHWEFNDFDFKNENYYAAHHSEGRWKGLCGSVVSATEFRNQPIFFTKFFRFEYAFNHPKRIIVPSYIYSVIFEEIVNNMPILYGIQHNALYVLDLENDTRTLVSSVFRKFKVDQVDWVILNEQIKMVGYKRGKWMLKQTGYDERVGILYVPIRDIEPLISKC</sequence>
<keyword evidence="9" id="KW-1185">Reference proteome</keyword>
<evidence type="ECO:0000256" key="2">
    <source>
        <dbReference type="ARBA" id="ARBA00022723"/>
    </source>
</evidence>
<dbReference type="InterPro" id="IPR024079">
    <property type="entry name" value="MetalloPept_cat_dom_sf"/>
</dbReference>
<dbReference type="KEGG" id="vg:30685042"/>
<dbReference type="RefSeq" id="YP_009330170.1">
    <property type="nucleotide sequence ID" value="NC_032255.1"/>
</dbReference>
<feature type="region of interest" description="Disordered" evidence="6">
    <location>
        <begin position="129"/>
        <end position="148"/>
    </location>
</feature>
<reference evidence="8 9" key="1">
    <citation type="submission" date="2016-04" db="EMBL/GenBank/DDBJ databases">
        <title>Sequence analysis of the Plodia interpunctella granulovirus genome: Discovery of an unusual inhibitor-of-apoptosis (IAP) gene.</title>
        <authorList>
            <person name="Harrison R.L."/>
            <person name="Rowley D.L."/>
            <person name="Funk C.J."/>
        </authorList>
    </citation>
    <scope>NUCLEOTIDE SEQUENCE [LARGE SCALE GENOMIC DNA]</scope>
    <source>
        <strain evidence="8">Cambridge</strain>
    </source>
</reference>
<dbReference type="GO" id="GO:0006508">
    <property type="term" value="P:proteolysis"/>
    <property type="evidence" value="ECO:0007669"/>
    <property type="project" value="UniProtKB-KW"/>
</dbReference>
<evidence type="ECO:0000259" key="7">
    <source>
        <dbReference type="SMART" id="SM00235"/>
    </source>
</evidence>
<dbReference type="SMART" id="SM00235">
    <property type="entry name" value="ZnMc"/>
    <property type="match status" value="1"/>
</dbReference>
<dbReference type="Proteomes" id="UP000204293">
    <property type="component" value="Segment"/>
</dbReference>
<dbReference type="GO" id="GO:0031012">
    <property type="term" value="C:extracellular matrix"/>
    <property type="evidence" value="ECO:0007669"/>
    <property type="project" value="InterPro"/>
</dbReference>
<dbReference type="InterPro" id="IPR001818">
    <property type="entry name" value="Pept_M10_metallopeptidase"/>
</dbReference>
<dbReference type="EMBL" id="KX151395">
    <property type="protein sequence ID" value="APO13922.1"/>
    <property type="molecule type" value="Genomic_DNA"/>
</dbReference>
<organism evidence="8 9">
    <name type="scientific">Plodia interpunctella granulovirus</name>
    <dbReference type="NCBI Taxonomy" id="262175"/>
    <lineage>
        <taxon>Viruses</taxon>
        <taxon>Viruses incertae sedis</taxon>
        <taxon>Naldaviricetes</taxon>
        <taxon>Lefavirales</taxon>
        <taxon>Baculoviridae</taxon>
        <taxon>Betabaculovirus</taxon>
        <taxon>Betabaculovirus plinterpunctellae</taxon>
    </lineage>
</organism>
<dbReference type="Pfam" id="PF00413">
    <property type="entry name" value="Peptidase_M10"/>
    <property type="match status" value="1"/>
</dbReference>
<evidence type="ECO:0000256" key="4">
    <source>
        <dbReference type="ARBA" id="ARBA00022833"/>
    </source>
</evidence>
<evidence type="ECO:0000256" key="6">
    <source>
        <dbReference type="SAM" id="MobiDB-lite"/>
    </source>
</evidence>
<proteinExistence type="predicted"/>
<keyword evidence="5" id="KW-0482">Metalloprotease</keyword>
<dbReference type="GeneID" id="30685042"/>
<protein>
    <submittedName>
        <fullName evidence="8">MMP</fullName>
    </submittedName>
</protein>
<dbReference type="GO" id="GO:0008270">
    <property type="term" value="F:zinc ion binding"/>
    <property type="evidence" value="ECO:0007669"/>
    <property type="project" value="InterPro"/>
</dbReference>
<accession>A0A1L5JGK8</accession>
<dbReference type="Gene3D" id="3.40.390.10">
    <property type="entry name" value="Collagenase (Catalytic Domain)"/>
    <property type="match status" value="1"/>
</dbReference>
<dbReference type="SUPFAM" id="SSF55486">
    <property type="entry name" value="Metalloproteases ('zincins'), catalytic domain"/>
    <property type="match status" value="1"/>
</dbReference>
<dbReference type="InterPro" id="IPR006026">
    <property type="entry name" value="Peptidase_Metallo"/>
</dbReference>
<dbReference type="PANTHER" id="PTHR10201:SF323">
    <property type="entry name" value="MATRIX METALLOPROTEINASE-21"/>
    <property type="match status" value="1"/>
</dbReference>
<dbReference type="OrthoDB" id="4353at10239"/>